<keyword evidence="1" id="KW-0488">Methylation</keyword>
<name>A0A2M7UJW9_9BACT</name>
<evidence type="ECO:0008006" key="5">
    <source>
        <dbReference type="Google" id="ProtNLM"/>
    </source>
</evidence>
<dbReference type="AlphaFoldDB" id="A0A2M7UJW9"/>
<dbReference type="Proteomes" id="UP000229805">
    <property type="component" value="Unassembled WGS sequence"/>
</dbReference>
<protein>
    <recommendedName>
        <fullName evidence="5">Type II secretion system protein GspG C-terminal domain-containing protein</fullName>
    </recommendedName>
</protein>
<reference evidence="4" key="1">
    <citation type="submission" date="2017-09" db="EMBL/GenBank/DDBJ databases">
        <title>Depth-based differentiation of microbial function through sediment-hosted aquifers and enrichment of novel symbionts in the deep terrestrial subsurface.</title>
        <authorList>
            <person name="Probst A.J."/>
            <person name="Ladd B."/>
            <person name="Jarett J.K."/>
            <person name="Geller-Mcgrath D.E."/>
            <person name="Sieber C.M.K."/>
            <person name="Emerson J.B."/>
            <person name="Anantharaman K."/>
            <person name="Thomas B.C."/>
            <person name="Malmstrom R."/>
            <person name="Stieglmeier M."/>
            <person name="Klingl A."/>
            <person name="Woyke T."/>
            <person name="Ryan C.M."/>
            <person name="Banfield J.F."/>
        </authorList>
    </citation>
    <scope>NUCLEOTIDE SEQUENCE [LARGE SCALE GENOMIC DNA]</scope>
</reference>
<dbReference type="EMBL" id="PFOG01000049">
    <property type="protein sequence ID" value="PIZ71551.1"/>
    <property type="molecule type" value="Genomic_DNA"/>
</dbReference>
<dbReference type="Pfam" id="PF07963">
    <property type="entry name" value="N_methyl"/>
    <property type="match status" value="1"/>
</dbReference>
<comment type="caution">
    <text evidence="3">The sequence shown here is derived from an EMBL/GenBank/DDBJ whole genome shotgun (WGS) entry which is preliminary data.</text>
</comment>
<organism evidence="3 4">
    <name type="scientific">Candidatus Portnoybacteria bacterium CG_4_10_14_0_2_um_filter_44_20</name>
    <dbReference type="NCBI Taxonomy" id="1974799"/>
    <lineage>
        <taxon>Bacteria</taxon>
        <taxon>Candidatus Portnoyibacteriota</taxon>
    </lineage>
</organism>
<dbReference type="GO" id="GO:0015627">
    <property type="term" value="C:type II protein secretion system complex"/>
    <property type="evidence" value="ECO:0007669"/>
    <property type="project" value="InterPro"/>
</dbReference>
<evidence type="ECO:0000256" key="1">
    <source>
        <dbReference type="ARBA" id="ARBA00022481"/>
    </source>
</evidence>
<feature type="transmembrane region" description="Helical" evidence="2">
    <location>
        <begin position="20"/>
        <end position="41"/>
    </location>
</feature>
<proteinExistence type="predicted"/>
<accession>A0A2M7UJW9</accession>
<evidence type="ECO:0000313" key="4">
    <source>
        <dbReference type="Proteomes" id="UP000229805"/>
    </source>
</evidence>
<dbReference type="InterPro" id="IPR012902">
    <property type="entry name" value="N_methyl_site"/>
</dbReference>
<dbReference type="NCBIfam" id="TIGR02532">
    <property type="entry name" value="IV_pilin_GFxxxE"/>
    <property type="match status" value="1"/>
</dbReference>
<sequence>MTTFSPCIKRQSAGFTLIELLVVISIIGLLASIVLVSVNSARVKARDARRMSDLKQLQLALEMYYDSNNAYPSTGGSWWGVCVNGGSRGLPAAQTPIYPV</sequence>
<dbReference type="SUPFAM" id="SSF54523">
    <property type="entry name" value="Pili subunits"/>
    <property type="match status" value="1"/>
</dbReference>
<dbReference type="PROSITE" id="PS00409">
    <property type="entry name" value="PROKAR_NTER_METHYL"/>
    <property type="match status" value="1"/>
</dbReference>
<dbReference type="InterPro" id="IPR045584">
    <property type="entry name" value="Pilin-like"/>
</dbReference>
<keyword evidence="2" id="KW-1133">Transmembrane helix</keyword>
<dbReference type="Gene3D" id="3.30.700.10">
    <property type="entry name" value="Glycoprotein, Type 4 Pilin"/>
    <property type="match status" value="1"/>
</dbReference>
<evidence type="ECO:0000313" key="3">
    <source>
        <dbReference type="EMBL" id="PIZ71551.1"/>
    </source>
</evidence>
<gene>
    <name evidence="3" type="ORF">COY11_01180</name>
</gene>
<dbReference type="PANTHER" id="PTHR30093">
    <property type="entry name" value="GENERAL SECRETION PATHWAY PROTEIN G"/>
    <property type="match status" value="1"/>
</dbReference>
<keyword evidence="2" id="KW-0472">Membrane</keyword>
<dbReference type="InterPro" id="IPR000983">
    <property type="entry name" value="Bac_GSPG_pilin"/>
</dbReference>
<dbReference type="PRINTS" id="PR00813">
    <property type="entry name" value="BCTERIALGSPG"/>
</dbReference>
<keyword evidence="2" id="KW-0812">Transmembrane</keyword>
<dbReference type="GO" id="GO:0015628">
    <property type="term" value="P:protein secretion by the type II secretion system"/>
    <property type="evidence" value="ECO:0007669"/>
    <property type="project" value="InterPro"/>
</dbReference>
<evidence type="ECO:0000256" key="2">
    <source>
        <dbReference type="SAM" id="Phobius"/>
    </source>
</evidence>